<keyword evidence="7 11" id="KW-0805">Transcription regulation</keyword>
<name>A0AB34T8C3_9BIFI</name>
<keyword evidence="5 11" id="KW-0408">Iron</keyword>
<comment type="caution">
    <text evidence="13">The sequence shown here is derived from an EMBL/GenBank/DDBJ whole genome shotgun (WGS) entry which is preliminary data.</text>
</comment>
<dbReference type="Proteomes" id="UP000037239">
    <property type="component" value="Unassembled WGS sequence"/>
</dbReference>
<dbReference type="PANTHER" id="PTHR38839">
    <property type="entry name" value="TRANSCRIPTIONAL REGULATOR WHID-RELATED"/>
    <property type="match status" value="1"/>
</dbReference>
<evidence type="ECO:0000256" key="2">
    <source>
        <dbReference type="ARBA" id="ARBA00006597"/>
    </source>
</evidence>
<protein>
    <recommendedName>
        <fullName evidence="11">Transcriptional regulator WhiB</fullName>
    </recommendedName>
</protein>
<dbReference type="Pfam" id="PF02467">
    <property type="entry name" value="Whib"/>
    <property type="match status" value="1"/>
</dbReference>
<evidence type="ECO:0000256" key="1">
    <source>
        <dbReference type="ARBA" id="ARBA00004496"/>
    </source>
</evidence>
<dbReference type="GO" id="GO:0035731">
    <property type="term" value="F:dinitrosyl-iron complex binding"/>
    <property type="evidence" value="ECO:0007669"/>
    <property type="project" value="UniProtKB-UniRule"/>
</dbReference>
<gene>
    <name evidence="11" type="primary">whiB</name>
    <name evidence="13" type="ORF">BAAM0483_05195</name>
</gene>
<comment type="PTM">
    <text evidence="11">The Fe-S cluster can be nitrosylated by nitric oxide (NO).</text>
</comment>
<dbReference type="PROSITE" id="PS51674">
    <property type="entry name" value="4FE4S_WBL"/>
    <property type="match status" value="1"/>
</dbReference>
<feature type="binding site" evidence="11">
    <location>
        <position position="61"/>
    </location>
    <ligand>
        <name>[4Fe-4S] cluster</name>
        <dbReference type="ChEBI" id="CHEBI:49883"/>
    </ligand>
</feature>
<dbReference type="GO" id="GO:0046872">
    <property type="term" value="F:metal ion binding"/>
    <property type="evidence" value="ECO:0007669"/>
    <property type="project" value="UniProtKB-KW"/>
</dbReference>
<keyword evidence="9 11" id="KW-1015">Disulfide bond</keyword>
<keyword evidence="10 11" id="KW-0804">Transcription</keyword>
<comment type="similarity">
    <text evidence="2 11">Belongs to the WhiB family.</text>
</comment>
<dbReference type="RefSeq" id="WP_052824616.1">
    <property type="nucleotide sequence ID" value="NZ_AWFK01000008.1"/>
</dbReference>
<sequence>MMFSTEDTVAMRHVMDFLDTVGDQPLPCTASGEDFYPTDKEYAAIETAKAICDTCPFEQACLTVALRNNEQYGIWGGTTPLERRTLKRQHHHA</sequence>
<feature type="binding site" evidence="11">
    <location>
        <position position="28"/>
    </location>
    <ligand>
        <name>[4Fe-4S] cluster</name>
        <dbReference type="ChEBI" id="CHEBI:49883"/>
    </ligand>
</feature>
<feature type="binding site" evidence="11">
    <location>
        <position position="55"/>
    </location>
    <ligand>
        <name>[4Fe-4S] cluster</name>
        <dbReference type="ChEBI" id="CHEBI:49883"/>
    </ligand>
</feature>
<evidence type="ECO:0000313" key="13">
    <source>
        <dbReference type="EMBL" id="KOA49452.1"/>
    </source>
</evidence>
<dbReference type="InterPro" id="IPR034768">
    <property type="entry name" value="4FE4S_WBL"/>
</dbReference>
<dbReference type="InterPro" id="IPR003482">
    <property type="entry name" value="Whib"/>
</dbReference>
<evidence type="ECO:0000256" key="5">
    <source>
        <dbReference type="ARBA" id="ARBA00023004"/>
    </source>
</evidence>
<dbReference type="GO" id="GO:0045454">
    <property type="term" value="P:cell redox homeostasis"/>
    <property type="evidence" value="ECO:0007669"/>
    <property type="project" value="TreeGrafter"/>
</dbReference>
<keyword evidence="6 11" id="KW-0411">Iron-sulfur</keyword>
<evidence type="ECO:0000256" key="10">
    <source>
        <dbReference type="ARBA" id="ARBA00023163"/>
    </source>
</evidence>
<evidence type="ECO:0000256" key="11">
    <source>
        <dbReference type="HAMAP-Rule" id="MF_01479"/>
    </source>
</evidence>
<dbReference type="GO" id="GO:0005737">
    <property type="term" value="C:cytoplasm"/>
    <property type="evidence" value="ECO:0007669"/>
    <property type="project" value="UniProtKB-SubCell"/>
</dbReference>
<reference evidence="13 14" key="1">
    <citation type="journal article" date="2015" name="Int J Genomics">
        <title>Comparative Genomics Revealed Genetic Diversity and Species/Strain-Level Differences in Carbohydrate Metabolism of Three Probiotic Bifidobacterial Species.</title>
        <authorList>
            <person name="Odamaki T."/>
            <person name="Horigome A."/>
            <person name="Sugahara H."/>
            <person name="Hashikura N."/>
            <person name="Minami J."/>
            <person name="Xiao J.Z."/>
            <person name="Abe F."/>
        </authorList>
    </citation>
    <scope>NUCLEOTIDE SEQUENCE [LARGE SCALE GENOMIC DNA]</scope>
    <source>
        <strain evidence="13 14">MCC 0483</strain>
    </source>
</reference>
<dbReference type="GO" id="GO:0003677">
    <property type="term" value="F:DNA binding"/>
    <property type="evidence" value="ECO:0007669"/>
    <property type="project" value="UniProtKB-UniRule"/>
</dbReference>
<comment type="function">
    <text evidence="11">Acts as a transcriptional regulator. Probably redox-responsive. The apo- but not holo-form probably binds DNA.</text>
</comment>
<dbReference type="EMBL" id="AWFK01000008">
    <property type="protein sequence ID" value="KOA49452.1"/>
    <property type="molecule type" value="Genomic_DNA"/>
</dbReference>
<feature type="domain" description="4Fe-4S Wbl-type" evidence="12">
    <location>
        <begin position="27"/>
        <end position="85"/>
    </location>
</feature>
<keyword evidence="3 11" id="KW-0004">4Fe-4S</keyword>
<accession>A0AB34T8C3</accession>
<evidence type="ECO:0000256" key="7">
    <source>
        <dbReference type="ARBA" id="ARBA00023015"/>
    </source>
</evidence>
<evidence type="ECO:0000256" key="8">
    <source>
        <dbReference type="ARBA" id="ARBA00023125"/>
    </source>
</evidence>
<evidence type="ECO:0000256" key="4">
    <source>
        <dbReference type="ARBA" id="ARBA00022723"/>
    </source>
</evidence>
<comment type="cofactor">
    <cofactor evidence="11">
        <name>[4Fe-4S] cluster</name>
        <dbReference type="ChEBI" id="CHEBI:49883"/>
    </cofactor>
    <text evidence="11">Binds 1 [4Fe-4S] cluster per subunit. Following nitrosylation of the [4Fe-4S] cluster binds 1 [4Fe-8(NO)] cluster per subunit.</text>
</comment>
<dbReference type="GO" id="GO:0045892">
    <property type="term" value="P:negative regulation of DNA-templated transcription"/>
    <property type="evidence" value="ECO:0007669"/>
    <property type="project" value="TreeGrafter"/>
</dbReference>
<dbReference type="GO" id="GO:0051539">
    <property type="term" value="F:4 iron, 4 sulfur cluster binding"/>
    <property type="evidence" value="ECO:0007669"/>
    <property type="project" value="UniProtKB-UniRule"/>
</dbReference>
<keyword evidence="8 11" id="KW-0238">DNA-binding</keyword>
<feature type="binding site" evidence="11">
    <location>
        <position position="52"/>
    </location>
    <ligand>
        <name>[4Fe-4S] cluster</name>
        <dbReference type="ChEBI" id="CHEBI:49883"/>
    </ligand>
</feature>
<evidence type="ECO:0000256" key="3">
    <source>
        <dbReference type="ARBA" id="ARBA00022485"/>
    </source>
</evidence>
<evidence type="ECO:0000256" key="9">
    <source>
        <dbReference type="ARBA" id="ARBA00023157"/>
    </source>
</evidence>
<proteinExistence type="inferred from homology"/>
<comment type="subcellular location">
    <subcellularLocation>
        <location evidence="1 11">Cytoplasm</location>
    </subcellularLocation>
</comment>
<organism evidence="13 14">
    <name type="scientific">Bifidobacterium animalis subsp. animalis MCC 0483</name>
    <dbReference type="NCBI Taxonomy" id="1365955"/>
    <lineage>
        <taxon>Bacteria</taxon>
        <taxon>Bacillati</taxon>
        <taxon>Actinomycetota</taxon>
        <taxon>Actinomycetes</taxon>
        <taxon>Bifidobacteriales</taxon>
        <taxon>Bifidobacteriaceae</taxon>
        <taxon>Bifidobacterium</taxon>
    </lineage>
</organism>
<dbReference type="AlphaFoldDB" id="A0AB34T8C3"/>
<dbReference type="GO" id="GO:0047134">
    <property type="term" value="F:protein-disulfide reductase [NAD(P)H] activity"/>
    <property type="evidence" value="ECO:0007669"/>
    <property type="project" value="TreeGrafter"/>
</dbReference>
<comment type="PTM">
    <text evidence="11">Upon Fe-S cluster removal intramolecular disulfide bonds are formed.</text>
</comment>
<keyword evidence="11" id="KW-0963">Cytoplasm</keyword>
<keyword evidence="4 11" id="KW-0479">Metal-binding</keyword>
<evidence type="ECO:0000313" key="14">
    <source>
        <dbReference type="Proteomes" id="UP000037239"/>
    </source>
</evidence>
<evidence type="ECO:0000256" key="6">
    <source>
        <dbReference type="ARBA" id="ARBA00023014"/>
    </source>
</evidence>
<evidence type="ECO:0000259" key="12">
    <source>
        <dbReference type="PROSITE" id="PS51674"/>
    </source>
</evidence>
<dbReference type="HAMAP" id="MF_01479">
    <property type="entry name" value="WhiB"/>
    <property type="match status" value="1"/>
</dbReference>